<dbReference type="CDD" id="cd01650">
    <property type="entry name" value="RT_nLTR_like"/>
    <property type="match status" value="1"/>
</dbReference>
<dbReference type="InterPro" id="IPR043502">
    <property type="entry name" value="DNA/RNA_pol_sf"/>
</dbReference>
<accession>A0A142LX49</accession>
<dbReference type="SUPFAM" id="SSF56672">
    <property type="entry name" value="DNA/RNA polymerases"/>
    <property type="match status" value="1"/>
</dbReference>
<sequence>MKPIKIMTWNANGLLKRSKELETLLHVEKIDICLISETHFTNETFVKFKNYKTYCSNHPNNNARGGSAIIIRDNIPHYEEINISVPEFQTTTISVESSFGKISITAIYSPPRHNIKMDLYTELILKHHGKFIMGGDFNAKHSQWGSRVTTPKGRELFKAVMATGCDFMSTGKPTYWPSDTRKLPDLIDFFITRQISKTFITMENGLDLNSDHSPVYLILNGHLKEIDIPPYLSNRHTDWEYFKVMLDKNIDFKVNITTQDILEDEVHTFTKTIQESAWKSTPVPKQKNFYTKYPSDILDLIKKKRKLRKKWQITRFPQYKTELNNLTKILSTKIKLFTNQNISNYIEKLTPNKHTDYSLWKAVKNARKPILSNAPLRKPNGSWAKSDEEKAEVFSEKLTKTFSPFAFNGTLPQLEESQYVGEIQPATNKEVENIIKSRFKPKKAPGFDLVTADVLKNLTRKALEKLTSIINACLNLRYVPLSWKVSEIIMVQKPGKSAQEASSYRPISLLPILSKLLEAVIIRRLQNIIEEKDLIPIHQFGFRSQHSTIDQVHRITSIIEDAMEKKQNCTAVFLDVSQAFDRVWHHGLLHKLRLLFPQHLTELLASYLSNRYFRIKQGQSYTTLQPIKTGVPQGSVLGPLLYILFTSDMPTPPNCTIATFADDTCIITTGKNVVESSNRMQSSINLIVEWTQKWNITLNELKSIHINFTNKTATYIPLYIGNEVIPYSTSAKYLGLTLDAKLKWKEHIQRKVAELKLKYNKINWLIGKKSPLTTSNKILVYNQTLKPIWTYGIQLWGCAAPLYIEAVQRFQNKVLRKIVNAPWYIRNSDLHRDLHIKMVREVIRETASKHATRLQNHVNAEARQLGETRNSRRRLKRTTFHDLLSK</sequence>
<proteinExistence type="predicted"/>
<evidence type="ECO:0000259" key="1">
    <source>
        <dbReference type="PROSITE" id="PS50878"/>
    </source>
</evidence>
<dbReference type="InterPro" id="IPR036691">
    <property type="entry name" value="Endo/exonu/phosph_ase_sf"/>
</dbReference>
<dbReference type="PANTHER" id="PTHR36688">
    <property type="entry name" value="ENDO/EXONUCLEASE/PHOSPHATASE DOMAIN-CONTAINING PROTEIN"/>
    <property type="match status" value="1"/>
</dbReference>
<dbReference type="Pfam" id="PF03372">
    <property type="entry name" value="Exo_endo_phos"/>
    <property type="match status" value="1"/>
</dbReference>
<dbReference type="PANTHER" id="PTHR36688:SF2">
    <property type="entry name" value="ENDONUCLEASE_EXONUCLEASE_PHOSPHATASE DOMAIN-CONTAINING PROTEIN"/>
    <property type="match status" value="1"/>
</dbReference>
<name>A0A142LX49_BACRY</name>
<reference evidence="2" key="2">
    <citation type="submission" date="2016-01" db="EMBL/GenBank/DDBJ databases">
        <authorList>
            <person name="Oliw E.H."/>
        </authorList>
    </citation>
    <scope>NUCLEOTIDE SEQUENCE</scope>
</reference>
<dbReference type="GO" id="GO:0003824">
    <property type="term" value="F:catalytic activity"/>
    <property type="evidence" value="ECO:0007669"/>
    <property type="project" value="InterPro"/>
</dbReference>
<dbReference type="OrthoDB" id="411871at2759"/>
<dbReference type="Gene3D" id="3.60.10.10">
    <property type="entry name" value="Endonuclease/exonuclease/phosphatase"/>
    <property type="match status" value="1"/>
</dbReference>
<reference evidence="2" key="1">
    <citation type="journal article" date="2014" name="BMC Genomics">
        <title>The draft genome of the pest tephritid fruit fly Bactrocera tryoni: resources for the genomic analysis of hybridising species.</title>
        <authorList>
            <person name="Gilchrist A.S."/>
            <person name="Shearman D.C."/>
            <person name="Frommer M."/>
            <person name="Raphael K.A."/>
            <person name="Deshpande N.P."/>
            <person name="Wilkins M.R."/>
            <person name="Sherwin W.B."/>
            <person name="Sved J.A."/>
        </authorList>
    </citation>
    <scope>NUCLEOTIDE SEQUENCE</scope>
</reference>
<dbReference type="InterPro" id="IPR005135">
    <property type="entry name" value="Endo/exonuclease/phosphatase"/>
</dbReference>
<evidence type="ECO:0000313" key="2">
    <source>
        <dbReference type="EMBL" id="AMS38375.1"/>
    </source>
</evidence>
<dbReference type="InterPro" id="IPR052560">
    <property type="entry name" value="RdDP_mobile_element"/>
</dbReference>
<dbReference type="GO" id="GO:0071897">
    <property type="term" value="P:DNA biosynthetic process"/>
    <property type="evidence" value="ECO:0007669"/>
    <property type="project" value="UniProtKB-ARBA"/>
</dbReference>
<feature type="domain" description="Reverse transcriptase" evidence="1">
    <location>
        <begin position="472"/>
        <end position="738"/>
    </location>
</feature>
<dbReference type="EMBL" id="KU543685">
    <property type="protein sequence ID" value="AMS38375.1"/>
    <property type="molecule type" value="Genomic_DNA"/>
</dbReference>
<dbReference type="InterPro" id="IPR000477">
    <property type="entry name" value="RT_dom"/>
</dbReference>
<organism evidence="2">
    <name type="scientific">Bactrocera tryoni</name>
    <name type="common">Queensland fruit fly</name>
    <name type="synonym">Tephritis tryoni</name>
    <dbReference type="NCBI Taxonomy" id="59916"/>
    <lineage>
        <taxon>Eukaryota</taxon>
        <taxon>Metazoa</taxon>
        <taxon>Ecdysozoa</taxon>
        <taxon>Arthropoda</taxon>
        <taxon>Hexapoda</taxon>
        <taxon>Insecta</taxon>
        <taxon>Pterygota</taxon>
        <taxon>Neoptera</taxon>
        <taxon>Endopterygota</taxon>
        <taxon>Diptera</taxon>
        <taxon>Brachycera</taxon>
        <taxon>Muscomorpha</taxon>
        <taxon>Tephritoidea</taxon>
        <taxon>Tephritidae</taxon>
        <taxon>Bactrocera</taxon>
        <taxon>Bactrocera</taxon>
    </lineage>
</organism>
<dbReference type="SUPFAM" id="SSF56219">
    <property type="entry name" value="DNase I-like"/>
    <property type="match status" value="1"/>
</dbReference>
<dbReference type="Pfam" id="PF00078">
    <property type="entry name" value="RVT_1"/>
    <property type="match status" value="1"/>
</dbReference>
<dbReference type="PROSITE" id="PS50878">
    <property type="entry name" value="RT_POL"/>
    <property type="match status" value="1"/>
</dbReference>
<dbReference type="AlphaFoldDB" id="A0A142LX49"/>
<protein>
    <recommendedName>
        <fullName evidence="1">Reverse transcriptase domain-containing protein</fullName>
    </recommendedName>
</protein>